<proteinExistence type="predicted"/>
<dbReference type="PANTHER" id="PTHR43205">
    <property type="entry name" value="PROSTAGLANDIN REDUCTASE"/>
    <property type="match status" value="1"/>
</dbReference>
<gene>
    <name evidence="1" type="primary">A04p007270.1_BraROA</name>
    <name evidence="1" type="ORF">IGI04_015329</name>
</gene>
<reference evidence="1 2" key="1">
    <citation type="submission" date="2021-03" db="EMBL/GenBank/DDBJ databases">
        <authorList>
            <person name="King G.J."/>
            <person name="Bancroft I."/>
            <person name="Baten A."/>
            <person name="Bloomfield J."/>
            <person name="Borpatragohain P."/>
            <person name="He Z."/>
            <person name="Irish N."/>
            <person name="Irwin J."/>
            <person name="Liu K."/>
            <person name="Mauleon R.P."/>
            <person name="Moore J."/>
            <person name="Morris R."/>
            <person name="Ostergaard L."/>
            <person name="Wang B."/>
            <person name="Wells R."/>
        </authorList>
    </citation>
    <scope>NUCLEOTIDE SEQUENCE [LARGE SCALE GENOMIC DNA]</scope>
    <source>
        <strain evidence="1">R-o-18</strain>
        <tissue evidence="1">Leaf</tissue>
    </source>
</reference>
<dbReference type="Proteomes" id="UP000823674">
    <property type="component" value="Chromosome A04"/>
</dbReference>
<comment type="caution">
    <text evidence="1">The sequence shown here is derived from an EMBL/GenBank/DDBJ whole genome shotgun (WGS) entry which is preliminary data.</text>
</comment>
<accession>A0ABQ7MPU5</accession>
<dbReference type="EMBL" id="JADBGQ010000004">
    <property type="protein sequence ID" value="KAG5400722.1"/>
    <property type="molecule type" value="Genomic_DNA"/>
</dbReference>
<dbReference type="InterPro" id="IPR045010">
    <property type="entry name" value="MDR_fam"/>
</dbReference>
<keyword evidence="2" id="KW-1185">Reference proteome</keyword>
<sequence length="174" mass="20332">MGLYPKPIVLSTILKPKKGFNTFPLLSTKIKMQGSLAVDFIDRFTKFLEFVLLYIKERKFISIEDIVKCLHNKKRVLCVFYTVRGLHRYVAINRGPTIDPKAHTYFMGLYPKPIVLSTILKPKKGFNTFPLLSTKIKMQGFLAVDFIDRFTKFLEFVLLYIKERKFISIEDIVK</sequence>
<evidence type="ECO:0000313" key="1">
    <source>
        <dbReference type="EMBL" id="KAG5400722.1"/>
    </source>
</evidence>
<evidence type="ECO:0000313" key="2">
    <source>
        <dbReference type="Proteomes" id="UP000823674"/>
    </source>
</evidence>
<dbReference type="Gene3D" id="3.40.50.720">
    <property type="entry name" value="NAD(P)-binding Rossmann-like Domain"/>
    <property type="match status" value="2"/>
</dbReference>
<organism evidence="1 2">
    <name type="scientific">Brassica rapa subsp. trilocularis</name>
    <dbReference type="NCBI Taxonomy" id="1813537"/>
    <lineage>
        <taxon>Eukaryota</taxon>
        <taxon>Viridiplantae</taxon>
        <taxon>Streptophyta</taxon>
        <taxon>Embryophyta</taxon>
        <taxon>Tracheophyta</taxon>
        <taxon>Spermatophyta</taxon>
        <taxon>Magnoliopsida</taxon>
        <taxon>eudicotyledons</taxon>
        <taxon>Gunneridae</taxon>
        <taxon>Pentapetalae</taxon>
        <taxon>rosids</taxon>
        <taxon>malvids</taxon>
        <taxon>Brassicales</taxon>
        <taxon>Brassicaceae</taxon>
        <taxon>Brassiceae</taxon>
        <taxon>Brassica</taxon>
    </lineage>
</organism>
<dbReference type="Gene3D" id="3.90.180.10">
    <property type="entry name" value="Medium-chain alcohol dehydrogenases, catalytic domain"/>
    <property type="match status" value="1"/>
</dbReference>
<protein>
    <submittedName>
        <fullName evidence="1">Uncharacterized protein</fullName>
    </submittedName>
</protein>
<name>A0ABQ7MPU5_BRACM</name>
<dbReference type="PANTHER" id="PTHR43205:SF36">
    <property type="entry name" value="ALLYL ALCOHOL DEHYDROGENASE-LIKE PROTEIN"/>
    <property type="match status" value="1"/>
</dbReference>